<keyword evidence="2" id="KW-1185">Reference proteome</keyword>
<name>A0A918F2P6_9ACTN</name>
<sequence length="62" mass="6437">MQLLALLSAVLVISVQQLVEWKFGMAGLVGLLLLTIGIRANRPGISSAGAVLLALLVSRPAL</sequence>
<dbReference type="EMBL" id="BMTU01000015">
    <property type="protein sequence ID" value="GGR02609.1"/>
    <property type="molecule type" value="Genomic_DNA"/>
</dbReference>
<dbReference type="AlphaFoldDB" id="A0A918F2P6"/>
<protein>
    <submittedName>
        <fullName evidence="1">Uncharacterized protein</fullName>
    </submittedName>
</protein>
<evidence type="ECO:0000313" key="2">
    <source>
        <dbReference type="Proteomes" id="UP000656732"/>
    </source>
</evidence>
<proteinExistence type="predicted"/>
<comment type="caution">
    <text evidence="1">The sequence shown here is derived from an EMBL/GenBank/DDBJ whole genome shotgun (WGS) entry which is preliminary data.</text>
</comment>
<dbReference type="Proteomes" id="UP000656732">
    <property type="component" value="Unassembled WGS sequence"/>
</dbReference>
<organism evidence="1 2">
    <name type="scientific">Streptomyces pilosus</name>
    <dbReference type="NCBI Taxonomy" id="28893"/>
    <lineage>
        <taxon>Bacteria</taxon>
        <taxon>Bacillati</taxon>
        <taxon>Actinomycetota</taxon>
        <taxon>Actinomycetes</taxon>
        <taxon>Kitasatosporales</taxon>
        <taxon>Streptomycetaceae</taxon>
        <taxon>Streptomyces</taxon>
    </lineage>
</organism>
<evidence type="ECO:0000313" key="1">
    <source>
        <dbReference type="EMBL" id="GGR02609.1"/>
    </source>
</evidence>
<accession>A0A918F2P6</accession>
<gene>
    <name evidence="1" type="ORF">GCM10010280_58350</name>
</gene>
<reference evidence="1" key="1">
    <citation type="journal article" date="2014" name="Int. J. Syst. Evol. Microbiol.">
        <title>Complete genome sequence of Corynebacterium casei LMG S-19264T (=DSM 44701T), isolated from a smear-ripened cheese.</title>
        <authorList>
            <consortium name="US DOE Joint Genome Institute (JGI-PGF)"/>
            <person name="Walter F."/>
            <person name="Albersmeier A."/>
            <person name="Kalinowski J."/>
            <person name="Ruckert C."/>
        </authorList>
    </citation>
    <scope>NUCLEOTIDE SEQUENCE</scope>
    <source>
        <strain evidence="1">JCM 4403</strain>
    </source>
</reference>
<dbReference type="RefSeq" id="WP_189561030.1">
    <property type="nucleotide sequence ID" value="NZ_BMTE01000013.1"/>
</dbReference>
<reference evidence="1" key="2">
    <citation type="submission" date="2020-09" db="EMBL/GenBank/DDBJ databases">
        <authorList>
            <person name="Sun Q."/>
            <person name="Ohkuma M."/>
        </authorList>
    </citation>
    <scope>NUCLEOTIDE SEQUENCE</scope>
    <source>
        <strain evidence="1">JCM 4403</strain>
    </source>
</reference>